<reference evidence="2 3" key="1">
    <citation type="journal article" date="2015" name="Nature">
        <title>rRNA introns, odd ribosomes, and small enigmatic genomes across a large radiation of phyla.</title>
        <authorList>
            <person name="Brown C.T."/>
            <person name="Hug L.A."/>
            <person name="Thomas B.C."/>
            <person name="Sharon I."/>
            <person name="Castelle C.J."/>
            <person name="Singh A."/>
            <person name="Wilkins M.J."/>
            <person name="Williams K.H."/>
            <person name="Banfield J.F."/>
        </authorList>
    </citation>
    <scope>NUCLEOTIDE SEQUENCE [LARGE SCALE GENOMIC DNA]</scope>
</reference>
<protein>
    <submittedName>
        <fullName evidence="2">Redoxin</fullName>
    </submittedName>
</protein>
<dbReference type="AlphaFoldDB" id="A0A0G1TDZ6"/>
<dbReference type="SUPFAM" id="SSF52833">
    <property type="entry name" value="Thioredoxin-like"/>
    <property type="match status" value="1"/>
</dbReference>
<sequence>MLNRLVVPLVFIIALAGLAFVMQTLGNSSPTDKPLTGPELLKQYEIVEIAPPAANLTDKDEKKVDLVPLLTKPALITFWSVNCGECETGLPLLDNFAKSQTQVSEVLIAVKDEPKDAEEKLRSLNVALGTFYDLDGSAVQSWEANTMPASFFIINGKVKYFFPGRISQEHLDALLTVQ</sequence>
<dbReference type="PROSITE" id="PS51352">
    <property type="entry name" value="THIOREDOXIN_2"/>
    <property type="match status" value="1"/>
</dbReference>
<dbReference type="InterPro" id="IPR013766">
    <property type="entry name" value="Thioredoxin_domain"/>
</dbReference>
<feature type="domain" description="Thioredoxin" evidence="1">
    <location>
        <begin position="44"/>
        <end position="178"/>
    </location>
</feature>
<dbReference type="InterPro" id="IPR036249">
    <property type="entry name" value="Thioredoxin-like_sf"/>
</dbReference>
<dbReference type="EMBL" id="LCMV01000020">
    <property type="protein sequence ID" value="KKU43630.1"/>
    <property type="molecule type" value="Genomic_DNA"/>
</dbReference>
<organism evidence="2 3">
    <name type="scientific">Berkelbacteria bacterium GW2011_GWA2_46_7</name>
    <dbReference type="NCBI Taxonomy" id="1618335"/>
    <lineage>
        <taxon>Bacteria</taxon>
        <taxon>Candidatus Berkelbacteria</taxon>
    </lineage>
</organism>
<dbReference type="Gene3D" id="3.40.30.10">
    <property type="entry name" value="Glutaredoxin"/>
    <property type="match status" value="1"/>
</dbReference>
<dbReference type="Pfam" id="PF00578">
    <property type="entry name" value="AhpC-TSA"/>
    <property type="match status" value="1"/>
</dbReference>
<gene>
    <name evidence="2" type="ORF">UX60_C0020G0008</name>
</gene>
<evidence type="ECO:0000313" key="2">
    <source>
        <dbReference type="EMBL" id="KKU43630.1"/>
    </source>
</evidence>
<dbReference type="Proteomes" id="UP000034487">
    <property type="component" value="Unassembled WGS sequence"/>
</dbReference>
<proteinExistence type="predicted"/>
<name>A0A0G1TDZ6_9BACT</name>
<evidence type="ECO:0000259" key="1">
    <source>
        <dbReference type="PROSITE" id="PS51352"/>
    </source>
</evidence>
<accession>A0A0G1TDZ6</accession>
<dbReference type="GO" id="GO:0016209">
    <property type="term" value="F:antioxidant activity"/>
    <property type="evidence" value="ECO:0007669"/>
    <property type="project" value="InterPro"/>
</dbReference>
<dbReference type="CDD" id="cd02966">
    <property type="entry name" value="TlpA_like_family"/>
    <property type="match status" value="1"/>
</dbReference>
<comment type="caution">
    <text evidence="2">The sequence shown here is derived from an EMBL/GenBank/DDBJ whole genome shotgun (WGS) entry which is preliminary data.</text>
</comment>
<dbReference type="InterPro" id="IPR000866">
    <property type="entry name" value="AhpC/TSA"/>
</dbReference>
<dbReference type="GO" id="GO:0016491">
    <property type="term" value="F:oxidoreductase activity"/>
    <property type="evidence" value="ECO:0007669"/>
    <property type="project" value="InterPro"/>
</dbReference>
<evidence type="ECO:0000313" key="3">
    <source>
        <dbReference type="Proteomes" id="UP000034487"/>
    </source>
</evidence>